<keyword evidence="2" id="KW-1185">Reference proteome</keyword>
<dbReference type="Proteomes" id="UP000251717">
    <property type="component" value="Unassembled WGS sequence"/>
</dbReference>
<comment type="caution">
    <text evidence="1">The sequence shown here is derived from an EMBL/GenBank/DDBJ whole genome shotgun (WGS) entry which is preliminary data.</text>
</comment>
<dbReference type="AlphaFoldDB" id="A0A315XK83"/>
<name>A0A315XK83_9EURY</name>
<sequence>MVKVVRYISVEISHHLTMSHPEITLLLMVVQHPFMVKMLKFKIPSLQIMKPTLVELSMFQVMKDTSQIITFYPILQVLVVEFLLPEMIVNFHKTIYPTMMLTSVEESPYLDPIHYLTTIILHIIMPTL</sequence>
<organism evidence="1 2">
    <name type="scientific">Methanobrevibacter thaueri</name>
    <dbReference type="NCBI Taxonomy" id="190975"/>
    <lineage>
        <taxon>Archaea</taxon>
        <taxon>Methanobacteriati</taxon>
        <taxon>Methanobacteriota</taxon>
        <taxon>Methanomada group</taxon>
        <taxon>Methanobacteria</taxon>
        <taxon>Methanobacteriales</taxon>
        <taxon>Methanobacteriaceae</taxon>
        <taxon>Methanobrevibacter</taxon>
    </lineage>
</organism>
<evidence type="ECO:0000313" key="2">
    <source>
        <dbReference type="Proteomes" id="UP000251717"/>
    </source>
</evidence>
<evidence type="ECO:0000313" key="1">
    <source>
        <dbReference type="EMBL" id="PWB84684.1"/>
    </source>
</evidence>
<reference evidence="1 2" key="1">
    <citation type="submission" date="2017-03" db="EMBL/GenBank/DDBJ databases">
        <title>Genome sequence of Methanobrevibacter thaueri.</title>
        <authorList>
            <person name="Poehlein A."/>
            <person name="Seedorf H."/>
            <person name="Daniel R."/>
        </authorList>
    </citation>
    <scope>NUCLEOTIDE SEQUENCE [LARGE SCALE GENOMIC DNA]</scope>
    <source>
        <strain evidence="1 2">DSM 11995</strain>
    </source>
</reference>
<accession>A0A315XK83</accession>
<protein>
    <submittedName>
        <fullName evidence="1">Uncharacterized protein</fullName>
    </submittedName>
</protein>
<proteinExistence type="predicted"/>
<gene>
    <name evidence="1" type="ORF">MBBTH_21680</name>
</gene>
<dbReference type="EMBL" id="MZGS01000037">
    <property type="protein sequence ID" value="PWB84684.1"/>
    <property type="molecule type" value="Genomic_DNA"/>
</dbReference>